<organism evidence="1 2">
    <name type="scientific">Cytobacillus horneckiae</name>
    <dbReference type="NCBI Taxonomy" id="549687"/>
    <lineage>
        <taxon>Bacteria</taxon>
        <taxon>Bacillati</taxon>
        <taxon>Bacillota</taxon>
        <taxon>Bacilli</taxon>
        <taxon>Bacillales</taxon>
        <taxon>Bacillaceae</taxon>
        <taxon>Cytobacillus</taxon>
    </lineage>
</organism>
<protein>
    <submittedName>
        <fullName evidence="1">Uncharacterized protein</fullName>
    </submittedName>
</protein>
<comment type="caution">
    <text evidence="1">The sequence shown here is derived from an EMBL/GenBank/DDBJ whole genome shotgun (WGS) entry which is preliminary data.</text>
</comment>
<sequence length="85" mass="10104">MRNYLCQLTSALLKIDAVNLACNLNKHGEDLWKAIILLENNEIIEEEFYKLVPLVDSLYAKEQERFQHQLENYFVQIHNEILELI</sequence>
<evidence type="ECO:0000313" key="2">
    <source>
        <dbReference type="Proteomes" id="UP000233343"/>
    </source>
</evidence>
<proteinExistence type="predicted"/>
<evidence type="ECO:0000313" key="1">
    <source>
        <dbReference type="EMBL" id="PKG27093.1"/>
    </source>
</evidence>
<dbReference type="Proteomes" id="UP000233343">
    <property type="component" value="Unassembled WGS sequence"/>
</dbReference>
<name>A0A2N0ZC51_9BACI</name>
<dbReference type="EMBL" id="PISD01000050">
    <property type="protein sequence ID" value="PKG27093.1"/>
    <property type="molecule type" value="Genomic_DNA"/>
</dbReference>
<gene>
    <name evidence="1" type="ORF">CWS20_20725</name>
</gene>
<dbReference type="AlphaFoldDB" id="A0A2N0ZC51"/>
<dbReference type="RefSeq" id="WP_066199007.1">
    <property type="nucleotide sequence ID" value="NZ_JARMMB010000036.1"/>
</dbReference>
<reference evidence="1 2" key="1">
    <citation type="journal article" date="2010" name="Int. J. Syst. Evol. Microbiol.">
        <title>Bacillus horneckiae sp. nov., isolated from a spacecraft-assembly clean room.</title>
        <authorList>
            <person name="Vaishampayan P."/>
            <person name="Probst A."/>
            <person name="Krishnamurthi S."/>
            <person name="Ghosh S."/>
            <person name="Osman S."/>
            <person name="McDowall A."/>
            <person name="Ruckmani A."/>
            <person name="Mayilraj S."/>
            <person name="Venkateswaran K."/>
        </authorList>
    </citation>
    <scope>NUCLEOTIDE SEQUENCE [LARGE SCALE GENOMIC DNA]</scope>
    <source>
        <strain evidence="2">1PO1SC</strain>
    </source>
</reference>
<keyword evidence="2" id="KW-1185">Reference proteome</keyword>
<accession>A0A2N0ZC51</accession>